<gene>
    <name evidence="3" type="ORF">PL9214510066</name>
</gene>
<protein>
    <recommendedName>
        <fullName evidence="5">Hemolysin-type calcium-binding region</fullName>
    </recommendedName>
</protein>
<evidence type="ECO:0000256" key="1">
    <source>
        <dbReference type="ARBA" id="ARBA00004613"/>
    </source>
</evidence>
<dbReference type="PANTHER" id="PTHR38340:SF1">
    <property type="entry name" value="S-LAYER PROTEIN"/>
    <property type="match status" value="1"/>
</dbReference>
<dbReference type="PRINTS" id="PR00313">
    <property type="entry name" value="CABNDNGRPT"/>
</dbReference>
<name>A0A1J1LLG7_9CYAN</name>
<dbReference type="PANTHER" id="PTHR38340">
    <property type="entry name" value="S-LAYER PROTEIN"/>
    <property type="match status" value="1"/>
</dbReference>
<dbReference type="SUPFAM" id="SSF51120">
    <property type="entry name" value="beta-Roll"/>
    <property type="match status" value="2"/>
</dbReference>
<comment type="subcellular location">
    <subcellularLocation>
        <location evidence="1">Secreted</location>
    </subcellularLocation>
</comment>
<evidence type="ECO:0000313" key="4">
    <source>
        <dbReference type="Proteomes" id="UP000184315"/>
    </source>
</evidence>
<dbReference type="AlphaFoldDB" id="A0A1J1LLG7"/>
<dbReference type="Pfam" id="PF00353">
    <property type="entry name" value="HemolysinCabind"/>
    <property type="match status" value="2"/>
</dbReference>
<dbReference type="STRING" id="671072.PL9214510066"/>
<sequence length="243" mass="25955">MASNSSPVQLIPDPDGSLRLLASDTSEYITLFQGELTNYPDGLWSLAGDDQITGSIDNENIFANQGQDSIYGGEGNDQVFGGQQNDQIFGEAGDDFLRGDMDNDVIDGGSGTDQLYGGKGDDQIFGQAGKDILSGDLGIDTLTGGEGGDIFILRTDEANSNPQQVDVIADFEWFSQNDKIALTDGLTNADLNYQQLMDYEGDGLVNDTVIVLVQTQEILGVVLNVDDFALDGVFLAANSLNFL</sequence>
<keyword evidence="2" id="KW-0964">Secreted</keyword>
<dbReference type="InterPro" id="IPR001343">
    <property type="entry name" value="Hemolysn_Ca-bd"/>
</dbReference>
<proteinExistence type="predicted"/>
<dbReference type="RefSeq" id="WP_072719993.1">
    <property type="nucleotide sequence ID" value="NZ_LN889802.1"/>
</dbReference>
<dbReference type="InterPro" id="IPR018511">
    <property type="entry name" value="Hemolysin-typ_Ca-bd_CS"/>
</dbReference>
<evidence type="ECO:0000256" key="2">
    <source>
        <dbReference type="ARBA" id="ARBA00022525"/>
    </source>
</evidence>
<dbReference type="OrthoDB" id="467794at2"/>
<dbReference type="InterPro" id="IPR011049">
    <property type="entry name" value="Serralysin-like_metalloprot_C"/>
</dbReference>
<evidence type="ECO:0000313" key="3">
    <source>
        <dbReference type="EMBL" id="CUR33397.1"/>
    </source>
</evidence>
<dbReference type="GO" id="GO:0005509">
    <property type="term" value="F:calcium ion binding"/>
    <property type="evidence" value="ECO:0007669"/>
    <property type="project" value="InterPro"/>
</dbReference>
<organism evidence="3 4">
    <name type="scientific">Planktothrix tepida PCC 9214</name>
    <dbReference type="NCBI Taxonomy" id="671072"/>
    <lineage>
        <taxon>Bacteria</taxon>
        <taxon>Bacillati</taxon>
        <taxon>Cyanobacteriota</taxon>
        <taxon>Cyanophyceae</taxon>
        <taxon>Oscillatoriophycideae</taxon>
        <taxon>Oscillatoriales</taxon>
        <taxon>Microcoleaceae</taxon>
        <taxon>Planktothrix</taxon>
    </lineage>
</organism>
<reference evidence="4" key="1">
    <citation type="submission" date="2015-10" db="EMBL/GenBank/DDBJ databases">
        <authorList>
            <person name="Regsiter A."/>
            <person name="william w."/>
        </authorList>
    </citation>
    <scope>NUCLEOTIDE SEQUENCE [LARGE SCALE GENOMIC DNA]</scope>
</reference>
<dbReference type="EMBL" id="CZDF01000157">
    <property type="protein sequence ID" value="CUR33397.1"/>
    <property type="molecule type" value="Genomic_DNA"/>
</dbReference>
<dbReference type="Proteomes" id="UP000184315">
    <property type="component" value="Unassembled WGS sequence"/>
</dbReference>
<dbReference type="PROSITE" id="PS00330">
    <property type="entry name" value="HEMOLYSIN_CALCIUM"/>
    <property type="match status" value="1"/>
</dbReference>
<evidence type="ECO:0008006" key="5">
    <source>
        <dbReference type="Google" id="ProtNLM"/>
    </source>
</evidence>
<dbReference type="GO" id="GO:0005576">
    <property type="term" value="C:extracellular region"/>
    <property type="evidence" value="ECO:0007669"/>
    <property type="project" value="UniProtKB-SubCell"/>
</dbReference>
<keyword evidence="4" id="KW-1185">Reference proteome</keyword>
<accession>A0A1J1LLG7</accession>
<dbReference type="Gene3D" id="2.150.10.10">
    <property type="entry name" value="Serralysin-like metalloprotease, C-terminal"/>
    <property type="match status" value="2"/>
</dbReference>
<dbReference type="InterPro" id="IPR050557">
    <property type="entry name" value="RTX_toxin/Mannuronan_C5-epim"/>
</dbReference>